<keyword evidence="2" id="KW-0597">Phosphoprotein</keyword>
<dbReference type="GO" id="GO:0003677">
    <property type="term" value="F:DNA binding"/>
    <property type="evidence" value="ECO:0007669"/>
    <property type="project" value="UniProtKB-KW"/>
</dbReference>
<feature type="domain" description="Response regulatory" evidence="4">
    <location>
        <begin position="9"/>
        <end position="122"/>
    </location>
</feature>
<dbReference type="Proteomes" id="UP000654345">
    <property type="component" value="Unassembled WGS sequence"/>
</dbReference>
<dbReference type="SUPFAM" id="SSF46894">
    <property type="entry name" value="C-terminal effector domain of the bipartite response regulators"/>
    <property type="match status" value="1"/>
</dbReference>
<evidence type="ECO:0000256" key="2">
    <source>
        <dbReference type="PROSITE-ProRule" id="PRU00169"/>
    </source>
</evidence>
<gene>
    <name evidence="6" type="primary">kdpE_2</name>
    <name evidence="6" type="ORF">KSB_38490</name>
</gene>
<dbReference type="Gene3D" id="6.10.250.690">
    <property type="match status" value="1"/>
</dbReference>
<evidence type="ECO:0000259" key="4">
    <source>
        <dbReference type="PROSITE" id="PS50110"/>
    </source>
</evidence>
<dbReference type="CDD" id="cd00383">
    <property type="entry name" value="trans_reg_C"/>
    <property type="match status" value="1"/>
</dbReference>
<evidence type="ECO:0000313" key="7">
    <source>
        <dbReference type="Proteomes" id="UP000654345"/>
    </source>
</evidence>
<dbReference type="InterPro" id="IPR036388">
    <property type="entry name" value="WH-like_DNA-bd_sf"/>
</dbReference>
<dbReference type="Pfam" id="PF00072">
    <property type="entry name" value="Response_reg"/>
    <property type="match status" value="1"/>
</dbReference>
<dbReference type="EMBL" id="BNJG01000001">
    <property type="protein sequence ID" value="GHO55374.1"/>
    <property type="molecule type" value="Genomic_DNA"/>
</dbReference>
<dbReference type="SMART" id="SM00448">
    <property type="entry name" value="REC"/>
    <property type="match status" value="1"/>
</dbReference>
<keyword evidence="7" id="KW-1185">Reference proteome</keyword>
<comment type="caution">
    <text evidence="6">The sequence shown here is derived from an EMBL/GenBank/DDBJ whole genome shotgun (WGS) entry which is preliminary data.</text>
</comment>
<dbReference type="Gene3D" id="3.40.50.2300">
    <property type="match status" value="1"/>
</dbReference>
<dbReference type="PROSITE" id="PS50110">
    <property type="entry name" value="RESPONSE_REGULATORY"/>
    <property type="match status" value="1"/>
</dbReference>
<dbReference type="SMART" id="SM00862">
    <property type="entry name" value="Trans_reg_C"/>
    <property type="match status" value="1"/>
</dbReference>
<dbReference type="Gene3D" id="1.10.10.10">
    <property type="entry name" value="Winged helix-like DNA-binding domain superfamily/Winged helix DNA-binding domain"/>
    <property type="match status" value="1"/>
</dbReference>
<reference evidence="6 7" key="1">
    <citation type="journal article" date="2021" name="Int. J. Syst. Evol. Microbiol.">
        <title>Reticulibacter mediterranei gen. nov., sp. nov., within the new family Reticulibacteraceae fam. nov., and Ktedonospora formicarum gen. nov., sp. nov., Ktedonobacter robiniae sp. nov., Dictyobacter formicarum sp. nov. and Dictyobacter arantiisoli sp. nov., belonging to the class Ktedonobacteria.</title>
        <authorList>
            <person name="Yabe S."/>
            <person name="Zheng Y."/>
            <person name="Wang C.M."/>
            <person name="Sakai Y."/>
            <person name="Abe K."/>
            <person name="Yokota A."/>
            <person name="Donadio S."/>
            <person name="Cavaletti L."/>
            <person name="Monciardini P."/>
        </authorList>
    </citation>
    <scope>NUCLEOTIDE SEQUENCE [LARGE SCALE GENOMIC DNA]</scope>
    <source>
        <strain evidence="6 7">SOSP1-30</strain>
    </source>
</reference>
<name>A0ABQ3URL8_9CHLR</name>
<evidence type="ECO:0000259" key="5">
    <source>
        <dbReference type="PROSITE" id="PS51755"/>
    </source>
</evidence>
<dbReference type="InterPro" id="IPR011006">
    <property type="entry name" value="CheY-like_superfamily"/>
</dbReference>
<dbReference type="InterPro" id="IPR001867">
    <property type="entry name" value="OmpR/PhoB-type_DNA-bd"/>
</dbReference>
<feature type="DNA-binding region" description="OmpR/PhoB-type" evidence="3">
    <location>
        <begin position="141"/>
        <end position="243"/>
    </location>
</feature>
<dbReference type="PANTHER" id="PTHR48111:SF50">
    <property type="entry name" value="KDP OPERON TRANSCRIPTIONAL REGULATORY PROTEIN KDPE"/>
    <property type="match status" value="1"/>
</dbReference>
<evidence type="ECO:0000256" key="1">
    <source>
        <dbReference type="ARBA" id="ARBA00023125"/>
    </source>
</evidence>
<dbReference type="PROSITE" id="PS51755">
    <property type="entry name" value="OMPR_PHOB"/>
    <property type="match status" value="1"/>
</dbReference>
<dbReference type="Pfam" id="PF00486">
    <property type="entry name" value="Trans_reg_C"/>
    <property type="match status" value="1"/>
</dbReference>
<accession>A0ABQ3URL8</accession>
<dbReference type="InterPro" id="IPR016032">
    <property type="entry name" value="Sig_transdc_resp-reg_C-effctor"/>
</dbReference>
<evidence type="ECO:0000256" key="3">
    <source>
        <dbReference type="PROSITE-ProRule" id="PRU01091"/>
    </source>
</evidence>
<dbReference type="PANTHER" id="PTHR48111">
    <property type="entry name" value="REGULATOR OF RPOS"/>
    <property type="match status" value="1"/>
</dbReference>
<proteinExistence type="predicted"/>
<dbReference type="InterPro" id="IPR039420">
    <property type="entry name" value="WalR-like"/>
</dbReference>
<sequence>MAASEKKTRILCIEDDAQMRTFLTAQLKARGFQTQAVRDGAQAIDVAAIFQPQLVLLDLSLPSLDGLTFLRRLREWSKAPVIVLSAHDEEPIKIKALDMGADDYLTKPFSLNELLARIRVALRRSEETDRLRNNAVAEQQRPGYSYGGQNGLQVNFARRQVIANGQEVHLTPTEYDLLCELTRHPGKVLTHRELLQRVWGPDYSGENTYLRTFIRHLRRKLEPDPANPRFLHNELGVGYYVPAPDAESNLEAEAQGTPSQP</sequence>
<dbReference type="SUPFAM" id="SSF52172">
    <property type="entry name" value="CheY-like"/>
    <property type="match status" value="1"/>
</dbReference>
<keyword evidence="1 3" id="KW-0238">DNA-binding</keyword>
<evidence type="ECO:0000313" key="6">
    <source>
        <dbReference type="EMBL" id="GHO55374.1"/>
    </source>
</evidence>
<organism evidence="6 7">
    <name type="scientific">Ktedonobacter robiniae</name>
    <dbReference type="NCBI Taxonomy" id="2778365"/>
    <lineage>
        <taxon>Bacteria</taxon>
        <taxon>Bacillati</taxon>
        <taxon>Chloroflexota</taxon>
        <taxon>Ktedonobacteria</taxon>
        <taxon>Ktedonobacterales</taxon>
        <taxon>Ktedonobacteraceae</taxon>
        <taxon>Ktedonobacter</taxon>
    </lineage>
</organism>
<feature type="modified residue" description="4-aspartylphosphate" evidence="2">
    <location>
        <position position="58"/>
    </location>
</feature>
<dbReference type="RefSeq" id="WP_201371966.1">
    <property type="nucleotide sequence ID" value="NZ_BNJG01000001.1"/>
</dbReference>
<feature type="domain" description="OmpR/PhoB-type" evidence="5">
    <location>
        <begin position="141"/>
        <end position="243"/>
    </location>
</feature>
<dbReference type="InterPro" id="IPR001789">
    <property type="entry name" value="Sig_transdc_resp-reg_receiver"/>
</dbReference>
<protein>
    <submittedName>
        <fullName evidence="6">DNA-binding response regulator</fullName>
    </submittedName>
</protein>